<proteinExistence type="predicted"/>
<keyword evidence="2" id="KW-1185">Reference proteome</keyword>
<dbReference type="EMBL" id="BRLH01000002">
    <property type="protein sequence ID" value="GKX55344.1"/>
    <property type="molecule type" value="Genomic_DNA"/>
</dbReference>
<protein>
    <recommendedName>
        <fullName evidence="3">SMI1/KNR4 family protein</fullName>
    </recommendedName>
</protein>
<reference evidence="1" key="1">
    <citation type="submission" date="2022-06" db="EMBL/GenBank/DDBJ databases">
        <title>Draft genome sequences of Leminorella grimontii str. JCM5902.</title>
        <authorList>
            <person name="Wakabayashi Y."/>
            <person name="Kojima K."/>
        </authorList>
    </citation>
    <scope>NUCLEOTIDE SEQUENCE</scope>
    <source>
        <strain evidence="1">JCM 5902</strain>
    </source>
</reference>
<comment type="caution">
    <text evidence="1">The sequence shown here is derived from an EMBL/GenBank/DDBJ whole genome shotgun (WGS) entry which is preliminary data.</text>
</comment>
<name>A0AAV5N105_9GAMM</name>
<gene>
    <name evidence="1" type="ORF">SOASR030_14560</name>
</gene>
<dbReference type="AlphaFoldDB" id="A0AAV5N105"/>
<dbReference type="RefSeq" id="WP_071783343.1">
    <property type="nucleotide sequence ID" value="NZ_BRLH01000002.1"/>
</dbReference>
<organism evidence="1 2">
    <name type="scientific">Leminorella grimontii</name>
    <dbReference type="NCBI Taxonomy" id="82981"/>
    <lineage>
        <taxon>Bacteria</taxon>
        <taxon>Pseudomonadati</taxon>
        <taxon>Pseudomonadota</taxon>
        <taxon>Gammaproteobacteria</taxon>
        <taxon>Enterobacterales</taxon>
        <taxon>Budviciaceae</taxon>
        <taxon>Leminorella</taxon>
    </lineage>
</organism>
<dbReference type="Proteomes" id="UP001058124">
    <property type="component" value="Unassembled WGS sequence"/>
</dbReference>
<sequence length="194" mass="22229">MSFQYETWANLLTNLLRGKGLRFAEGLNEEEAGAVERLFNFRFPPDLKALLQNALPISEGFVDWREGLHSSRAQRRLFGRMKAPLEGFLFDVENNGFWFDGWGDKPSTSSERRACAERAFADYPTMIPVYSHRYLPDSPSEAGNPVFSIHQTDIIYYGYDLASYLAAEFGLPLPKFFHTPEEPKAIVFWDELTS</sequence>
<dbReference type="PANTHER" id="PTHR32011:SF2">
    <property type="entry name" value="OS08G0472400 PROTEIN"/>
    <property type="match status" value="1"/>
</dbReference>
<accession>A0AAV5N105</accession>
<evidence type="ECO:0000313" key="2">
    <source>
        <dbReference type="Proteomes" id="UP001058124"/>
    </source>
</evidence>
<dbReference type="PANTHER" id="PTHR32011">
    <property type="entry name" value="OS08G0472400 PROTEIN"/>
    <property type="match status" value="1"/>
</dbReference>
<evidence type="ECO:0000313" key="1">
    <source>
        <dbReference type="EMBL" id="GKX55344.1"/>
    </source>
</evidence>
<evidence type="ECO:0008006" key="3">
    <source>
        <dbReference type="Google" id="ProtNLM"/>
    </source>
</evidence>